<keyword evidence="2" id="KW-1185">Reference proteome</keyword>
<proteinExistence type="predicted"/>
<evidence type="ECO:0000313" key="1">
    <source>
        <dbReference type="EMBL" id="PRD42364.1"/>
    </source>
</evidence>
<dbReference type="EMBL" id="PVBR01000012">
    <property type="protein sequence ID" value="PRD42364.1"/>
    <property type="molecule type" value="Genomic_DNA"/>
</dbReference>
<dbReference type="Pfam" id="PF10123">
    <property type="entry name" value="Mu-like_Pro"/>
    <property type="match status" value="1"/>
</dbReference>
<dbReference type="PIRSF" id="PIRSF016624">
    <property type="entry name" value="Mu_prophg_I"/>
    <property type="match status" value="1"/>
</dbReference>
<dbReference type="Proteomes" id="UP000239434">
    <property type="component" value="Unassembled WGS sequence"/>
</dbReference>
<accession>A0A2S9IPC0</accession>
<evidence type="ECO:0000313" key="2">
    <source>
        <dbReference type="Proteomes" id="UP000239434"/>
    </source>
</evidence>
<comment type="caution">
    <text evidence="1">The sequence shown here is derived from an EMBL/GenBank/DDBJ whole genome shotgun (WGS) entry which is preliminary data.</text>
</comment>
<dbReference type="AlphaFoldDB" id="A0A2S9IPC0"/>
<gene>
    <name evidence="1" type="ORF">C5748_16360</name>
</gene>
<dbReference type="InterPro" id="IPR012106">
    <property type="entry name" value="Phage_Mu_Gp1"/>
</dbReference>
<evidence type="ECO:0008006" key="3">
    <source>
        <dbReference type="Google" id="ProtNLM"/>
    </source>
</evidence>
<protein>
    <recommendedName>
        <fullName evidence="3">Mu-like prophage I protein</fullName>
    </recommendedName>
</protein>
<organism evidence="1 2">
    <name type="scientific">Phyllobacterium phragmitis</name>
    <dbReference type="NCBI Taxonomy" id="2670329"/>
    <lineage>
        <taxon>Bacteria</taxon>
        <taxon>Pseudomonadati</taxon>
        <taxon>Pseudomonadota</taxon>
        <taxon>Alphaproteobacteria</taxon>
        <taxon>Hyphomicrobiales</taxon>
        <taxon>Phyllobacteriaceae</taxon>
        <taxon>Phyllobacterium</taxon>
    </lineage>
</organism>
<name>A0A2S9IPC0_9HYPH</name>
<sequence>MSARVGMHRIEILASKDEARSWVHLLPAGKFNGIDGRGPYLANDPAQIVKRTRSYHGKKQIVIDYEHQSINAANNGKPAPAAGWIVGMEARSDGVWGLVEWTEAAAKHLASREYRYLSPVFHHTQSGSVLHIDNAGLTNSPNLDQLTALARSEVVMKVEAYVEKVASAAKLLGLPDGSDEKAVLQKLQPLVDLAFEIASITGETPPVSANSATPDPSKFVPIGDFERVVAEANQLRQGVTETAAEAHVADHIRRGVVAPFMKDWAVSLCKVNKPAFDSFVEKTGPAFIGLFGQQTSAHSRSQTASKLDEGQAAICAKLGLSAEQFANARES</sequence>
<reference evidence="1 2" key="1">
    <citation type="submission" date="2018-02" db="EMBL/GenBank/DDBJ databases">
        <title>The draft genome of Phyllobacterium sp. 1N-3.</title>
        <authorList>
            <person name="Liu L."/>
            <person name="Li L."/>
            <person name="Zhang X."/>
            <person name="Wang T."/>
            <person name="Liang L."/>
        </authorList>
    </citation>
    <scope>NUCLEOTIDE SEQUENCE [LARGE SCALE GENOMIC DNA]</scope>
    <source>
        <strain evidence="1 2">1N-3</strain>
    </source>
</reference>